<feature type="non-terminal residue" evidence="1">
    <location>
        <position position="344"/>
    </location>
</feature>
<dbReference type="Proteomes" id="UP001150603">
    <property type="component" value="Unassembled WGS sequence"/>
</dbReference>
<sequence>MRAGAQPKADGSRDVPADDGRRHAQQDLAQRMRAMSNSKGLGGMVPPGLRSREGSPTETQPADLLGSQQPQAEGGTEWLQHASVSQLKEELLVNYGQLCRMEASYQKLRDLYATVVNQLLETRQVVQQERAKKNEYEGILRKYYGWVDSNPSSYSNDSVAVRSPGSSTSVQQQQQQQRGSAVQETKSGSGGGARVQSRQQQQHRDGQTPSLGRAMSTRRQKQAAAAAAGKQSGDGNDSGSDADDAIISTMAQKATKRFIWPFSSGHHGAGDDGRHDTMDSESTMAGSSTSPTAGRKSLDSGTTVGSRQHYFQPSNTFRPGKCERCLEKIWTFANNTVKCKHCNV</sequence>
<proteinExistence type="predicted"/>
<evidence type="ECO:0000313" key="1">
    <source>
        <dbReference type="EMBL" id="KAJ1932411.1"/>
    </source>
</evidence>
<gene>
    <name evidence="1" type="ORF">FBU59_006379</name>
</gene>
<organism evidence="1 2">
    <name type="scientific">Linderina macrospora</name>
    <dbReference type="NCBI Taxonomy" id="4868"/>
    <lineage>
        <taxon>Eukaryota</taxon>
        <taxon>Fungi</taxon>
        <taxon>Fungi incertae sedis</taxon>
        <taxon>Zoopagomycota</taxon>
        <taxon>Kickxellomycotina</taxon>
        <taxon>Kickxellomycetes</taxon>
        <taxon>Kickxellales</taxon>
        <taxon>Kickxellaceae</taxon>
        <taxon>Linderina</taxon>
    </lineage>
</organism>
<accession>A0ACC1J072</accession>
<protein>
    <submittedName>
        <fullName evidence="1">Uncharacterized protein</fullName>
    </submittedName>
</protein>
<evidence type="ECO:0000313" key="2">
    <source>
        <dbReference type="Proteomes" id="UP001150603"/>
    </source>
</evidence>
<dbReference type="EMBL" id="JANBPW010005536">
    <property type="protein sequence ID" value="KAJ1932411.1"/>
    <property type="molecule type" value="Genomic_DNA"/>
</dbReference>
<reference evidence="1" key="1">
    <citation type="submission" date="2022-07" db="EMBL/GenBank/DDBJ databases">
        <title>Phylogenomic reconstructions and comparative analyses of Kickxellomycotina fungi.</title>
        <authorList>
            <person name="Reynolds N.K."/>
            <person name="Stajich J.E."/>
            <person name="Barry K."/>
            <person name="Grigoriev I.V."/>
            <person name="Crous P."/>
            <person name="Smith M.E."/>
        </authorList>
    </citation>
    <scope>NUCLEOTIDE SEQUENCE</scope>
    <source>
        <strain evidence="1">NRRL 5244</strain>
    </source>
</reference>
<name>A0ACC1J072_9FUNG</name>
<comment type="caution">
    <text evidence="1">The sequence shown here is derived from an EMBL/GenBank/DDBJ whole genome shotgun (WGS) entry which is preliminary data.</text>
</comment>
<keyword evidence="2" id="KW-1185">Reference proteome</keyword>